<organism evidence="1 2">
    <name type="scientific">Racocetra fulgida</name>
    <dbReference type="NCBI Taxonomy" id="60492"/>
    <lineage>
        <taxon>Eukaryota</taxon>
        <taxon>Fungi</taxon>
        <taxon>Fungi incertae sedis</taxon>
        <taxon>Mucoromycota</taxon>
        <taxon>Glomeromycotina</taxon>
        <taxon>Glomeromycetes</taxon>
        <taxon>Diversisporales</taxon>
        <taxon>Gigasporaceae</taxon>
        <taxon>Racocetra</taxon>
    </lineage>
</organism>
<feature type="non-terminal residue" evidence="1">
    <location>
        <position position="1"/>
    </location>
</feature>
<dbReference type="OrthoDB" id="2437674at2759"/>
<proteinExistence type="predicted"/>
<comment type="caution">
    <text evidence="1">The sequence shown here is derived from an EMBL/GenBank/DDBJ whole genome shotgun (WGS) entry which is preliminary data.</text>
</comment>
<sequence>EDSLNILIASDELELLDLAECAQIHLINKCSPWLFSNLVTSFNIICRYSHFNELYNYVLNFIFRNPYSLFDSADLHLLDELALKCLLESDDLELEEIEIWNCLIKWGISKLDENIANWSDENIKEWSEDHFNTLKETIINCIPLIRYYYIPKYYIKNQIK</sequence>
<dbReference type="Proteomes" id="UP000789396">
    <property type="component" value="Unassembled WGS sequence"/>
</dbReference>
<protein>
    <submittedName>
        <fullName evidence="1">20116_t:CDS:1</fullName>
    </submittedName>
</protein>
<reference evidence="1" key="1">
    <citation type="submission" date="2021-06" db="EMBL/GenBank/DDBJ databases">
        <authorList>
            <person name="Kallberg Y."/>
            <person name="Tangrot J."/>
            <person name="Rosling A."/>
        </authorList>
    </citation>
    <scope>NUCLEOTIDE SEQUENCE</scope>
    <source>
        <strain evidence="1">IN212</strain>
    </source>
</reference>
<accession>A0A9N9JJP0</accession>
<dbReference type="AlphaFoldDB" id="A0A9N9JJP0"/>
<evidence type="ECO:0000313" key="1">
    <source>
        <dbReference type="EMBL" id="CAG8785753.1"/>
    </source>
</evidence>
<gene>
    <name evidence="1" type="ORF">RFULGI_LOCUS16236</name>
</gene>
<feature type="non-terminal residue" evidence="1">
    <location>
        <position position="160"/>
    </location>
</feature>
<name>A0A9N9JJP0_9GLOM</name>
<keyword evidence="2" id="KW-1185">Reference proteome</keyword>
<dbReference type="Gene3D" id="1.25.40.420">
    <property type="match status" value="1"/>
</dbReference>
<evidence type="ECO:0000313" key="2">
    <source>
        <dbReference type="Proteomes" id="UP000789396"/>
    </source>
</evidence>
<dbReference type="EMBL" id="CAJVPZ010056474">
    <property type="protein sequence ID" value="CAG8785753.1"/>
    <property type="molecule type" value="Genomic_DNA"/>
</dbReference>